<dbReference type="Gene3D" id="3.40.50.1000">
    <property type="entry name" value="HAD superfamily/HAD-like"/>
    <property type="match status" value="1"/>
</dbReference>
<organism evidence="2 3">
    <name type="scientific">Trifolium pratense</name>
    <name type="common">Red clover</name>
    <dbReference type="NCBI Taxonomy" id="57577"/>
    <lineage>
        <taxon>Eukaryota</taxon>
        <taxon>Viridiplantae</taxon>
        <taxon>Streptophyta</taxon>
        <taxon>Embryophyta</taxon>
        <taxon>Tracheophyta</taxon>
        <taxon>Spermatophyta</taxon>
        <taxon>Magnoliopsida</taxon>
        <taxon>eudicotyledons</taxon>
        <taxon>Gunneridae</taxon>
        <taxon>Pentapetalae</taxon>
        <taxon>rosids</taxon>
        <taxon>fabids</taxon>
        <taxon>Fabales</taxon>
        <taxon>Fabaceae</taxon>
        <taxon>Papilionoideae</taxon>
        <taxon>50 kb inversion clade</taxon>
        <taxon>NPAAA clade</taxon>
        <taxon>Hologalegina</taxon>
        <taxon>IRL clade</taxon>
        <taxon>Trifolieae</taxon>
        <taxon>Trifolium</taxon>
    </lineage>
</organism>
<comment type="caution">
    <text evidence="2">The sequence shown here is derived from an EMBL/GenBank/DDBJ whole genome shotgun (WGS) entry which is preliminary data.</text>
</comment>
<sequence>MSAYAHQMEQQYSAVNLSDDSDTSSHYVLDSGFYMTSFTATIFLSSLAILGVLLITLLVSLAIMLQSCESKNSGTIELQNTNDYYSYCRVHSLHAELNSLEGYDIPNICKDLAIHYIKGGQYAKDLNLIVSMIDDYFKSMRPSENGLDVVLIDIDDIVPSNPYSSNFYHRFHNDSISNCVKEEKDVKLMFVLRLYMNLQTSGWSIILLSREPEIYQNVTINHLVSAGFRDWSSLMMRAEDSDSIKGNEYFSRQRSEIQKKGFHIKSIISSHLDVLTAPDNRIRNFLLPENSVYLFAVTRDESDAVMATCSCHNSEAAAK</sequence>
<dbReference type="Pfam" id="PF03767">
    <property type="entry name" value="Acid_phosphat_B"/>
    <property type="match status" value="1"/>
</dbReference>
<evidence type="ECO:0000256" key="1">
    <source>
        <dbReference type="SAM" id="Phobius"/>
    </source>
</evidence>
<dbReference type="EMBL" id="ASHM01003537">
    <property type="protein sequence ID" value="PNY10020.1"/>
    <property type="molecule type" value="Genomic_DNA"/>
</dbReference>
<feature type="transmembrane region" description="Helical" evidence="1">
    <location>
        <begin position="42"/>
        <end position="65"/>
    </location>
</feature>
<evidence type="ECO:0000313" key="2">
    <source>
        <dbReference type="EMBL" id="PNY10020.1"/>
    </source>
</evidence>
<keyword evidence="1" id="KW-1133">Transmembrane helix</keyword>
<reference evidence="2 3" key="2">
    <citation type="journal article" date="2017" name="Front. Plant Sci.">
        <title>Gene Classification and Mining of Molecular Markers Useful in Red Clover (Trifolium pratense) Breeding.</title>
        <authorList>
            <person name="Istvanek J."/>
            <person name="Dluhosova J."/>
            <person name="Dluhos P."/>
            <person name="Patkova L."/>
            <person name="Nedelnik J."/>
            <person name="Repkova J."/>
        </authorList>
    </citation>
    <scope>NUCLEOTIDE SEQUENCE [LARGE SCALE GENOMIC DNA]</scope>
    <source>
        <strain evidence="3">cv. Tatra</strain>
        <tissue evidence="2">Young leaves</tissue>
    </source>
</reference>
<dbReference type="AlphaFoldDB" id="A0A2K3P425"/>
<dbReference type="InterPro" id="IPR023214">
    <property type="entry name" value="HAD_sf"/>
</dbReference>
<evidence type="ECO:0000313" key="3">
    <source>
        <dbReference type="Proteomes" id="UP000236291"/>
    </source>
</evidence>
<gene>
    <name evidence="2" type="ORF">L195_g006586</name>
</gene>
<protein>
    <submittedName>
        <fullName evidence="2">Acid phosphatase class iiib protein</fullName>
    </submittedName>
</protein>
<dbReference type="Proteomes" id="UP000236291">
    <property type="component" value="Unassembled WGS sequence"/>
</dbReference>
<keyword evidence="1" id="KW-0472">Membrane</keyword>
<keyword evidence="1" id="KW-0812">Transmembrane</keyword>
<accession>A0A2K3P425</accession>
<proteinExistence type="predicted"/>
<name>A0A2K3P425_TRIPR</name>
<dbReference type="STRING" id="57577.A0A2K3P425"/>
<reference evidence="2 3" key="1">
    <citation type="journal article" date="2014" name="Am. J. Bot.">
        <title>Genome assembly and annotation for red clover (Trifolium pratense; Fabaceae).</title>
        <authorList>
            <person name="Istvanek J."/>
            <person name="Jaros M."/>
            <person name="Krenek A."/>
            <person name="Repkova J."/>
        </authorList>
    </citation>
    <scope>NUCLEOTIDE SEQUENCE [LARGE SCALE GENOMIC DNA]</scope>
    <source>
        <strain evidence="3">cv. Tatra</strain>
        <tissue evidence="2">Young leaves</tissue>
    </source>
</reference>
<dbReference type="PANTHER" id="PTHR31284">
    <property type="entry name" value="ACID PHOSPHATASE-LIKE PROTEIN"/>
    <property type="match status" value="1"/>
</dbReference>
<dbReference type="PANTHER" id="PTHR31284:SF56">
    <property type="entry name" value="ACID PHOSPHATASE-LIKE PROTEIN"/>
    <property type="match status" value="1"/>
</dbReference>
<dbReference type="InterPro" id="IPR005519">
    <property type="entry name" value="Acid_phosphat_B-like"/>
</dbReference>